<gene>
    <name evidence="1" type="ORF">BDV38DRAFT_246226</name>
</gene>
<organism evidence="1 2">
    <name type="scientific">Aspergillus pseudotamarii</name>
    <dbReference type="NCBI Taxonomy" id="132259"/>
    <lineage>
        <taxon>Eukaryota</taxon>
        <taxon>Fungi</taxon>
        <taxon>Dikarya</taxon>
        <taxon>Ascomycota</taxon>
        <taxon>Pezizomycotina</taxon>
        <taxon>Eurotiomycetes</taxon>
        <taxon>Eurotiomycetidae</taxon>
        <taxon>Eurotiales</taxon>
        <taxon>Aspergillaceae</taxon>
        <taxon>Aspergillus</taxon>
        <taxon>Aspergillus subgen. Circumdati</taxon>
    </lineage>
</organism>
<protein>
    <submittedName>
        <fullName evidence="1">Uncharacterized protein</fullName>
    </submittedName>
</protein>
<keyword evidence="2" id="KW-1185">Reference proteome</keyword>
<dbReference type="RefSeq" id="XP_031913858.1">
    <property type="nucleotide sequence ID" value="XM_032054524.1"/>
</dbReference>
<reference evidence="1 2" key="1">
    <citation type="submission" date="2019-04" db="EMBL/GenBank/DDBJ databases">
        <title>Friends and foes A comparative genomics study of 23 Aspergillus species from section Flavi.</title>
        <authorList>
            <consortium name="DOE Joint Genome Institute"/>
            <person name="Kjaerbolling I."/>
            <person name="Vesth T."/>
            <person name="Frisvad J.C."/>
            <person name="Nybo J.L."/>
            <person name="Theobald S."/>
            <person name="Kildgaard S."/>
            <person name="Isbrandt T."/>
            <person name="Kuo A."/>
            <person name="Sato A."/>
            <person name="Lyhne E.K."/>
            <person name="Kogle M.E."/>
            <person name="Wiebenga A."/>
            <person name="Kun R.S."/>
            <person name="Lubbers R.J."/>
            <person name="Makela M.R."/>
            <person name="Barry K."/>
            <person name="Chovatia M."/>
            <person name="Clum A."/>
            <person name="Daum C."/>
            <person name="Haridas S."/>
            <person name="He G."/>
            <person name="LaButti K."/>
            <person name="Lipzen A."/>
            <person name="Mondo S."/>
            <person name="Riley R."/>
            <person name="Salamov A."/>
            <person name="Simmons B.A."/>
            <person name="Magnuson J.K."/>
            <person name="Henrissat B."/>
            <person name="Mortensen U.H."/>
            <person name="Larsen T.O."/>
            <person name="Devries R.P."/>
            <person name="Grigoriev I.V."/>
            <person name="Machida M."/>
            <person name="Baker S.E."/>
            <person name="Andersen M.R."/>
        </authorList>
    </citation>
    <scope>NUCLEOTIDE SEQUENCE [LARGE SCALE GENOMIC DNA]</scope>
    <source>
        <strain evidence="1 2">CBS 117625</strain>
    </source>
</reference>
<dbReference type="GeneID" id="43638734"/>
<evidence type="ECO:0000313" key="2">
    <source>
        <dbReference type="Proteomes" id="UP000325672"/>
    </source>
</evidence>
<evidence type="ECO:0000313" key="1">
    <source>
        <dbReference type="EMBL" id="KAE8137795.1"/>
    </source>
</evidence>
<dbReference type="OrthoDB" id="5326346at2759"/>
<accession>A0A5N6ST28</accession>
<dbReference type="AlphaFoldDB" id="A0A5N6ST28"/>
<name>A0A5N6ST28_ASPPS</name>
<sequence>MHDHLSRLQSSTIQCSYECDCMLLGALTKQMSQMQILSPRPKSEYPGMSFIGLASECRKMEYPQWYGQRSKRAHSCGLSSSLAPLLESLESSLTGLDISSFVQLRRLGDPK</sequence>
<proteinExistence type="predicted"/>
<dbReference type="Proteomes" id="UP000325672">
    <property type="component" value="Unassembled WGS sequence"/>
</dbReference>
<dbReference type="EMBL" id="ML743575">
    <property type="protein sequence ID" value="KAE8137795.1"/>
    <property type="molecule type" value="Genomic_DNA"/>
</dbReference>